<feature type="region of interest" description="Disordered" evidence="1">
    <location>
        <begin position="36"/>
        <end position="61"/>
    </location>
</feature>
<organism evidence="3 4">
    <name type="scientific">Kribbella sancticallisti</name>
    <dbReference type="NCBI Taxonomy" id="460087"/>
    <lineage>
        <taxon>Bacteria</taxon>
        <taxon>Bacillati</taxon>
        <taxon>Actinomycetota</taxon>
        <taxon>Actinomycetes</taxon>
        <taxon>Propionibacteriales</taxon>
        <taxon>Kribbellaceae</taxon>
        <taxon>Kribbella</taxon>
    </lineage>
</organism>
<keyword evidence="4" id="KW-1185">Reference proteome</keyword>
<protein>
    <submittedName>
        <fullName evidence="3">Uncharacterized protein</fullName>
    </submittedName>
</protein>
<keyword evidence="2" id="KW-0732">Signal</keyword>
<sequence>MRKRSVVIGGLLAAGLLAVPVAAAADSVRITADEPGSVRITGDDTGSVRITSEPTPDDKIW</sequence>
<dbReference type="EMBL" id="BAAAOS010000018">
    <property type="protein sequence ID" value="GAA1569733.1"/>
    <property type="molecule type" value="Genomic_DNA"/>
</dbReference>
<dbReference type="RefSeq" id="WP_344212940.1">
    <property type="nucleotide sequence ID" value="NZ_BAAAOS010000018.1"/>
</dbReference>
<reference evidence="4" key="1">
    <citation type="journal article" date="2019" name="Int. J. Syst. Evol. Microbiol.">
        <title>The Global Catalogue of Microorganisms (GCM) 10K type strain sequencing project: providing services to taxonomists for standard genome sequencing and annotation.</title>
        <authorList>
            <consortium name="The Broad Institute Genomics Platform"/>
            <consortium name="The Broad Institute Genome Sequencing Center for Infectious Disease"/>
            <person name="Wu L."/>
            <person name="Ma J."/>
        </authorList>
    </citation>
    <scope>NUCLEOTIDE SEQUENCE [LARGE SCALE GENOMIC DNA]</scope>
    <source>
        <strain evidence="4">JCM 14969</strain>
    </source>
</reference>
<evidence type="ECO:0000256" key="1">
    <source>
        <dbReference type="SAM" id="MobiDB-lite"/>
    </source>
</evidence>
<gene>
    <name evidence="3" type="ORF">GCM10009789_24010</name>
</gene>
<evidence type="ECO:0000313" key="3">
    <source>
        <dbReference type="EMBL" id="GAA1569733.1"/>
    </source>
</evidence>
<name>A0ABP4NZB8_9ACTN</name>
<comment type="caution">
    <text evidence="3">The sequence shown here is derived from an EMBL/GenBank/DDBJ whole genome shotgun (WGS) entry which is preliminary data.</text>
</comment>
<proteinExistence type="predicted"/>
<evidence type="ECO:0000256" key="2">
    <source>
        <dbReference type="SAM" id="SignalP"/>
    </source>
</evidence>
<feature type="chain" id="PRO_5047279628" evidence="2">
    <location>
        <begin position="25"/>
        <end position="61"/>
    </location>
</feature>
<evidence type="ECO:0000313" key="4">
    <source>
        <dbReference type="Proteomes" id="UP001500393"/>
    </source>
</evidence>
<accession>A0ABP4NZB8</accession>
<feature type="signal peptide" evidence="2">
    <location>
        <begin position="1"/>
        <end position="24"/>
    </location>
</feature>
<dbReference type="Proteomes" id="UP001500393">
    <property type="component" value="Unassembled WGS sequence"/>
</dbReference>